<evidence type="ECO:0000256" key="1">
    <source>
        <dbReference type="ARBA" id="ARBA00004170"/>
    </source>
</evidence>
<dbReference type="CDD" id="cd18113">
    <property type="entry name" value="ATP-synt_F1_alpha_C"/>
    <property type="match status" value="1"/>
</dbReference>
<evidence type="ECO:0000256" key="8">
    <source>
        <dbReference type="ARBA" id="ARBA00023136"/>
    </source>
</evidence>
<feature type="binding site" evidence="11">
    <location>
        <begin position="169"/>
        <end position="176"/>
    </location>
    <ligand>
        <name>ATP</name>
        <dbReference type="ChEBI" id="CHEBI:30616"/>
    </ligand>
</feature>
<evidence type="ECO:0000256" key="6">
    <source>
        <dbReference type="ARBA" id="ARBA00022967"/>
    </source>
</evidence>
<dbReference type="EMBL" id="DTPE01000041">
    <property type="protein sequence ID" value="HGE74681.1"/>
    <property type="molecule type" value="Genomic_DNA"/>
</dbReference>
<comment type="similarity">
    <text evidence="2 11">Belongs to the ATPase alpha/beta chains family.</text>
</comment>
<keyword evidence="11" id="KW-1003">Cell membrane</keyword>
<keyword evidence="6 11" id="KW-1278">Translocase</keyword>
<feature type="site" description="Required for activity" evidence="11">
    <location>
        <position position="362"/>
    </location>
</feature>
<dbReference type="InterPro" id="IPR033732">
    <property type="entry name" value="ATP_synth_F1_a_nt-bd_dom"/>
</dbReference>
<dbReference type="SUPFAM" id="SSF52540">
    <property type="entry name" value="P-loop containing nucleoside triphosphate hydrolases"/>
    <property type="match status" value="1"/>
</dbReference>
<organism evidence="15">
    <name type="scientific">Mesoaciditoga lauensis</name>
    <dbReference type="NCBI Taxonomy" id="1495039"/>
    <lineage>
        <taxon>Bacteria</taxon>
        <taxon>Thermotogati</taxon>
        <taxon>Thermotogota</taxon>
        <taxon>Thermotogae</taxon>
        <taxon>Mesoaciditogales</taxon>
        <taxon>Mesoaciditogaceae</taxon>
        <taxon>Mesoaciditoga</taxon>
    </lineage>
</organism>
<keyword evidence="11" id="KW-0375">Hydrogen ion transport</keyword>
<dbReference type="EC" id="7.1.2.2" evidence="11"/>
<accession>A0A7V3RDM9</accession>
<gene>
    <name evidence="11" type="primary">atpA</name>
    <name evidence="15" type="ORF">ENX73_00960</name>
</gene>
<dbReference type="InterPro" id="IPR004100">
    <property type="entry name" value="ATPase_F1/V1/A1_a/bsu_N"/>
</dbReference>
<comment type="subcellular location">
    <subcellularLocation>
        <location evidence="11">Cell membrane</location>
        <topology evidence="11">Peripheral membrane protein</topology>
    </subcellularLocation>
    <subcellularLocation>
        <location evidence="1">Membrane</location>
        <topology evidence="1">Peripheral membrane protein</topology>
    </subcellularLocation>
</comment>
<proteinExistence type="inferred from homology"/>
<protein>
    <recommendedName>
        <fullName evidence="11">ATP synthase subunit alpha</fullName>
        <ecNumber evidence="11">7.1.2.2</ecNumber>
    </recommendedName>
    <alternativeName>
        <fullName evidence="11">ATP synthase F1 sector subunit alpha</fullName>
    </alternativeName>
    <alternativeName>
        <fullName evidence="11">F-ATPase subunit alpha</fullName>
    </alternativeName>
</protein>
<evidence type="ECO:0000256" key="10">
    <source>
        <dbReference type="ARBA" id="ARBA00023310"/>
    </source>
</evidence>
<dbReference type="NCBIfam" id="TIGR00962">
    <property type="entry name" value="atpA"/>
    <property type="match status" value="1"/>
</dbReference>
<dbReference type="InterPro" id="IPR023366">
    <property type="entry name" value="ATP_synth_asu-like_sf"/>
</dbReference>
<dbReference type="HAMAP" id="MF_01346">
    <property type="entry name" value="ATP_synth_alpha_bact"/>
    <property type="match status" value="1"/>
</dbReference>
<evidence type="ECO:0000256" key="11">
    <source>
        <dbReference type="HAMAP-Rule" id="MF_01346"/>
    </source>
</evidence>
<dbReference type="CDD" id="cd01132">
    <property type="entry name" value="F1-ATPase_alpha_CD"/>
    <property type="match status" value="1"/>
</dbReference>
<dbReference type="SUPFAM" id="SSF50615">
    <property type="entry name" value="N-terminal domain of alpha and beta subunits of F1 ATP synthase"/>
    <property type="match status" value="1"/>
</dbReference>
<dbReference type="SUPFAM" id="SSF47917">
    <property type="entry name" value="C-terminal domain of alpha and beta subunits of F1 ATP synthase"/>
    <property type="match status" value="1"/>
</dbReference>
<dbReference type="InterPro" id="IPR038376">
    <property type="entry name" value="ATP_synth_asu_C_sf"/>
</dbReference>
<dbReference type="Pfam" id="PF00006">
    <property type="entry name" value="ATP-synt_ab"/>
    <property type="match status" value="1"/>
</dbReference>
<dbReference type="InterPro" id="IPR005294">
    <property type="entry name" value="ATP_synth_F1_asu"/>
</dbReference>
<evidence type="ECO:0000256" key="5">
    <source>
        <dbReference type="ARBA" id="ARBA00022840"/>
    </source>
</evidence>
<evidence type="ECO:0000259" key="12">
    <source>
        <dbReference type="Pfam" id="PF00006"/>
    </source>
</evidence>
<dbReference type="CDD" id="cd18116">
    <property type="entry name" value="ATP-synt_F1_alpha_N"/>
    <property type="match status" value="1"/>
</dbReference>
<dbReference type="PANTHER" id="PTHR48082">
    <property type="entry name" value="ATP SYNTHASE SUBUNIT ALPHA, MITOCHONDRIAL"/>
    <property type="match status" value="1"/>
</dbReference>
<keyword evidence="7 11" id="KW-0406">Ion transport</keyword>
<dbReference type="FunFam" id="1.20.150.20:FF:000001">
    <property type="entry name" value="ATP synthase subunit alpha"/>
    <property type="match status" value="1"/>
</dbReference>
<dbReference type="Gene3D" id="1.20.150.20">
    <property type="entry name" value="ATP synthase alpha/beta chain, C-terminal domain"/>
    <property type="match status" value="1"/>
</dbReference>
<dbReference type="Gene3D" id="2.40.30.20">
    <property type="match status" value="1"/>
</dbReference>
<evidence type="ECO:0000256" key="3">
    <source>
        <dbReference type="ARBA" id="ARBA00022448"/>
    </source>
</evidence>
<reference evidence="15" key="1">
    <citation type="journal article" date="2020" name="mSystems">
        <title>Genome- and Community-Level Interaction Insights into Carbon Utilization and Element Cycling Functions of Hydrothermarchaeota in Hydrothermal Sediment.</title>
        <authorList>
            <person name="Zhou Z."/>
            <person name="Liu Y."/>
            <person name="Xu W."/>
            <person name="Pan J."/>
            <person name="Luo Z.H."/>
            <person name="Li M."/>
        </authorList>
    </citation>
    <scope>NUCLEOTIDE SEQUENCE [LARGE SCALE GENOMIC DNA]</scope>
    <source>
        <strain evidence="15">SpSt-966</strain>
    </source>
</reference>
<comment type="caution">
    <text evidence="15">The sequence shown here is derived from an EMBL/GenBank/DDBJ whole genome shotgun (WGS) entry which is preliminary data.</text>
</comment>
<dbReference type="Gene3D" id="3.40.50.300">
    <property type="entry name" value="P-loop containing nucleotide triphosphate hydrolases"/>
    <property type="match status" value="1"/>
</dbReference>
<feature type="domain" description="ATPase F1/V1/A1 complex alpha/beta subunit nucleotide-binding" evidence="12">
    <location>
        <begin position="149"/>
        <end position="364"/>
    </location>
</feature>
<feature type="domain" description="ATPase F1/V1/A1 complex alpha/beta subunit N-terminal" evidence="14">
    <location>
        <begin position="26"/>
        <end position="91"/>
    </location>
</feature>
<dbReference type="GO" id="GO:0045259">
    <property type="term" value="C:proton-transporting ATP synthase complex"/>
    <property type="evidence" value="ECO:0007669"/>
    <property type="project" value="UniProtKB-KW"/>
</dbReference>
<dbReference type="PROSITE" id="PS00152">
    <property type="entry name" value="ATPASE_ALPHA_BETA"/>
    <property type="match status" value="1"/>
</dbReference>
<keyword evidence="9 11" id="KW-0139">CF(1)</keyword>
<evidence type="ECO:0000313" key="15">
    <source>
        <dbReference type="EMBL" id="HGE74681.1"/>
    </source>
</evidence>
<evidence type="ECO:0000259" key="13">
    <source>
        <dbReference type="Pfam" id="PF00306"/>
    </source>
</evidence>
<evidence type="ECO:0000256" key="4">
    <source>
        <dbReference type="ARBA" id="ARBA00022741"/>
    </source>
</evidence>
<name>A0A7V3RDM9_9BACT</name>
<comment type="function">
    <text evidence="11">Produces ATP from ADP in the presence of a proton gradient across the membrane. The alpha chain is a regulatory subunit.</text>
</comment>
<dbReference type="GO" id="GO:0043531">
    <property type="term" value="F:ADP binding"/>
    <property type="evidence" value="ECO:0007669"/>
    <property type="project" value="TreeGrafter"/>
</dbReference>
<evidence type="ECO:0000256" key="2">
    <source>
        <dbReference type="ARBA" id="ARBA00008936"/>
    </source>
</evidence>
<keyword evidence="5 11" id="KW-0067">ATP-binding</keyword>
<dbReference type="FunFam" id="2.40.30.20:FF:000001">
    <property type="entry name" value="ATP synthase subunit alpha"/>
    <property type="match status" value="1"/>
</dbReference>
<dbReference type="InterPro" id="IPR027417">
    <property type="entry name" value="P-loop_NTPase"/>
</dbReference>
<dbReference type="InterPro" id="IPR000194">
    <property type="entry name" value="ATPase_F1/V1/A1_a/bsu_nucl-bd"/>
</dbReference>
<dbReference type="Pfam" id="PF00306">
    <property type="entry name" value="ATP-synt_ab_C"/>
    <property type="match status" value="1"/>
</dbReference>
<dbReference type="PANTHER" id="PTHR48082:SF2">
    <property type="entry name" value="ATP SYNTHASE SUBUNIT ALPHA, MITOCHONDRIAL"/>
    <property type="match status" value="1"/>
</dbReference>
<evidence type="ECO:0000256" key="9">
    <source>
        <dbReference type="ARBA" id="ARBA00023196"/>
    </source>
</evidence>
<dbReference type="GO" id="GO:0005524">
    <property type="term" value="F:ATP binding"/>
    <property type="evidence" value="ECO:0007669"/>
    <property type="project" value="UniProtKB-UniRule"/>
</dbReference>
<keyword evidence="10 11" id="KW-0066">ATP synthesis</keyword>
<comment type="catalytic activity">
    <reaction evidence="11">
        <text>ATP + H2O + 4 H(+)(in) = ADP + phosphate + 5 H(+)(out)</text>
        <dbReference type="Rhea" id="RHEA:57720"/>
        <dbReference type="ChEBI" id="CHEBI:15377"/>
        <dbReference type="ChEBI" id="CHEBI:15378"/>
        <dbReference type="ChEBI" id="CHEBI:30616"/>
        <dbReference type="ChEBI" id="CHEBI:43474"/>
        <dbReference type="ChEBI" id="CHEBI:456216"/>
        <dbReference type="EC" id="7.1.2.2"/>
    </reaction>
</comment>
<dbReference type="FunFam" id="3.40.50.300:FF:000002">
    <property type="entry name" value="ATP synthase subunit alpha"/>
    <property type="match status" value="1"/>
</dbReference>
<keyword evidence="3 11" id="KW-0813">Transport</keyword>
<dbReference type="NCBIfam" id="NF009884">
    <property type="entry name" value="PRK13343.1"/>
    <property type="match status" value="1"/>
</dbReference>
<dbReference type="GO" id="GO:0005886">
    <property type="term" value="C:plasma membrane"/>
    <property type="evidence" value="ECO:0007669"/>
    <property type="project" value="UniProtKB-SubCell"/>
</dbReference>
<keyword evidence="8 11" id="KW-0472">Membrane</keyword>
<dbReference type="PIRSF" id="PIRSF039088">
    <property type="entry name" value="F_ATPase_subunit_alpha"/>
    <property type="match status" value="1"/>
</dbReference>
<dbReference type="InterPro" id="IPR000793">
    <property type="entry name" value="ATP_synth_asu_C"/>
</dbReference>
<feature type="domain" description="ATP synthase alpha subunit C-terminal" evidence="13">
    <location>
        <begin position="371"/>
        <end position="496"/>
    </location>
</feature>
<dbReference type="AlphaFoldDB" id="A0A7V3RDM9"/>
<dbReference type="InterPro" id="IPR036121">
    <property type="entry name" value="ATPase_F1/V1/A1_a/bsu_N_sf"/>
</dbReference>
<dbReference type="InterPro" id="IPR020003">
    <property type="entry name" value="ATPase_a/bsu_AS"/>
</dbReference>
<keyword evidence="4 11" id="KW-0547">Nucleotide-binding</keyword>
<dbReference type="GO" id="GO:0046933">
    <property type="term" value="F:proton-transporting ATP synthase activity, rotational mechanism"/>
    <property type="evidence" value="ECO:0007669"/>
    <property type="project" value="UniProtKB-UniRule"/>
</dbReference>
<evidence type="ECO:0000259" key="14">
    <source>
        <dbReference type="Pfam" id="PF02874"/>
    </source>
</evidence>
<evidence type="ECO:0000256" key="7">
    <source>
        <dbReference type="ARBA" id="ARBA00023065"/>
    </source>
</evidence>
<dbReference type="Pfam" id="PF02874">
    <property type="entry name" value="ATP-synt_ab_N"/>
    <property type="match status" value="1"/>
</dbReference>
<sequence length="503" mass="55892">MRINPDEISKILREKIENFETFPNLKEVGRVIQVGDGIALVYGLDNVMSNELVKFENGSMGIAMSLEQEDVGVAILGDYRDIKEGNLVERTKKVVEVPVGDELIGRVIDPLGNPLDGGSKINAEKFRPIETKAVGIIQRKPVNIPLQTGIKSIDAMVPIGRGQRELIIGDRQTGKSAIAIDTIINQKDQNVLCIYVAIGQKNSETAKTIDKFKKYGAMKYTTVILASASDPASLIYIAPYAGTSMAEEWMFSGKDVLIVYDDLSKHAIAYRELSLLLRRPPGREAYPGDIFYTHSRLLERAAKLNDELGGGSMTALPIVETQSNDVSAYIPTNVISITDGQIYLEANLFYSGFRPPINVGLSVSRVGGAAQTKAMKKVAGNLRIMLAQYRELETFAQFSTELDPVTHSQIKRGQHLIELLKQEQYSTMPMEEEVISLYLGVNGYLDDLSVTEVKKFEKDFLSFVKRTYPDGLEKIRQTHDLDGETEDGLKNLIDTFKKNFKVI</sequence>